<evidence type="ECO:0000313" key="3">
    <source>
        <dbReference type="Proteomes" id="UP000585474"/>
    </source>
</evidence>
<proteinExistence type="predicted"/>
<comment type="caution">
    <text evidence="2">The sequence shown here is derived from an EMBL/GenBank/DDBJ whole genome shotgun (WGS) entry which is preliminary data.</text>
</comment>
<dbReference type="OrthoDB" id="20839at2759"/>
<gene>
    <name evidence="2" type="ORF">Acr_25g0002220</name>
</gene>
<keyword evidence="3" id="KW-1185">Reference proteome</keyword>
<accession>A0A7J0GYB3</accession>
<sequence>MHQEQEQENQNNDVSSSCLPAKKQKQSHDSPPSVVESSGCLPAKKRVWAFQPHLVPNKPISPFDLNVEYNPQFDEEGIDSQKEKEVPIASDGNQIAKTKDDRENEAKAEGNGLGGDDMM</sequence>
<feature type="compositionally biased region" description="Basic and acidic residues" evidence="1">
    <location>
        <begin position="97"/>
        <end position="108"/>
    </location>
</feature>
<evidence type="ECO:0000313" key="2">
    <source>
        <dbReference type="EMBL" id="GFZ15813.1"/>
    </source>
</evidence>
<dbReference type="AlphaFoldDB" id="A0A7J0GYB3"/>
<feature type="region of interest" description="Disordered" evidence="1">
    <location>
        <begin position="78"/>
        <end position="119"/>
    </location>
</feature>
<dbReference type="EMBL" id="BJWL01000025">
    <property type="protein sequence ID" value="GFZ15813.1"/>
    <property type="molecule type" value="Genomic_DNA"/>
</dbReference>
<feature type="region of interest" description="Disordered" evidence="1">
    <location>
        <begin position="1"/>
        <end position="38"/>
    </location>
</feature>
<dbReference type="Proteomes" id="UP000585474">
    <property type="component" value="Unassembled WGS sequence"/>
</dbReference>
<organism evidence="2 3">
    <name type="scientific">Actinidia rufa</name>
    <dbReference type="NCBI Taxonomy" id="165716"/>
    <lineage>
        <taxon>Eukaryota</taxon>
        <taxon>Viridiplantae</taxon>
        <taxon>Streptophyta</taxon>
        <taxon>Embryophyta</taxon>
        <taxon>Tracheophyta</taxon>
        <taxon>Spermatophyta</taxon>
        <taxon>Magnoliopsida</taxon>
        <taxon>eudicotyledons</taxon>
        <taxon>Gunneridae</taxon>
        <taxon>Pentapetalae</taxon>
        <taxon>asterids</taxon>
        <taxon>Ericales</taxon>
        <taxon>Actinidiaceae</taxon>
        <taxon>Actinidia</taxon>
    </lineage>
</organism>
<protein>
    <submittedName>
        <fullName evidence="2">RING/FYVE/PHD zinc finger superfamily protein</fullName>
    </submittedName>
</protein>
<name>A0A7J0GYB3_9ERIC</name>
<reference evidence="2 3" key="1">
    <citation type="submission" date="2019-07" db="EMBL/GenBank/DDBJ databases">
        <title>De Novo Assembly of kiwifruit Actinidia rufa.</title>
        <authorList>
            <person name="Sugita-Konishi S."/>
            <person name="Sato K."/>
            <person name="Mori E."/>
            <person name="Abe Y."/>
            <person name="Kisaki G."/>
            <person name="Hamano K."/>
            <person name="Suezawa K."/>
            <person name="Otani M."/>
            <person name="Fukuda T."/>
            <person name="Manabe T."/>
            <person name="Gomi K."/>
            <person name="Tabuchi M."/>
            <person name="Akimitsu K."/>
            <person name="Kataoka I."/>
        </authorList>
    </citation>
    <scope>NUCLEOTIDE SEQUENCE [LARGE SCALE GENOMIC DNA]</scope>
    <source>
        <strain evidence="3">cv. Fuchu</strain>
    </source>
</reference>
<evidence type="ECO:0000256" key="1">
    <source>
        <dbReference type="SAM" id="MobiDB-lite"/>
    </source>
</evidence>